<evidence type="ECO:0000256" key="1">
    <source>
        <dbReference type="SAM" id="Phobius"/>
    </source>
</evidence>
<name>A0AAW7YUQ7_9STAP</name>
<reference evidence="2" key="1">
    <citation type="submission" date="2023-07" db="EMBL/GenBank/DDBJ databases">
        <title>Genome content predicts the carbon catabolic preferences of heterotrophic bacteria.</title>
        <authorList>
            <person name="Gralka M."/>
        </authorList>
    </citation>
    <scope>NUCLEOTIDE SEQUENCE</scope>
    <source>
        <strain evidence="2">E2R20</strain>
    </source>
</reference>
<proteinExistence type="predicted"/>
<comment type="caution">
    <text evidence="2">The sequence shown here is derived from an EMBL/GenBank/DDBJ whole genome shotgun (WGS) entry which is preliminary data.</text>
</comment>
<organism evidence="2 3">
    <name type="scientific">Staphylococcus pasteuri_A</name>
    <dbReference type="NCBI Taxonomy" id="3062664"/>
    <lineage>
        <taxon>Bacteria</taxon>
        <taxon>Bacillati</taxon>
        <taxon>Bacillota</taxon>
        <taxon>Bacilli</taxon>
        <taxon>Bacillales</taxon>
        <taxon>Staphylococcaceae</taxon>
        <taxon>Staphylococcus</taxon>
    </lineage>
</organism>
<dbReference type="RefSeq" id="WP_303522013.1">
    <property type="nucleotide sequence ID" value="NZ_JAUOQO010000207.1"/>
</dbReference>
<keyword evidence="1" id="KW-0812">Transmembrane</keyword>
<feature type="transmembrane region" description="Helical" evidence="1">
    <location>
        <begin position="72"/>
        <end position="92"/>
    </location>
</feature>
<gene>
    <name evidence="2" type="ORF">Q4528_13390</name>
</gene>
<feature type="transmembrane region" description="Helical" evidence="1">
    <location>
        <begin position="40"/>
        <end position="60"/>
    </location>
</feature>
<keyword evidence="3" id="KW-1185">Reference proteome</keyword>
<dbReference type="AlphaFoldDB" id="A0AAW7YUQ7"/>
<dbReference type="EMBL" id="JAUOQO010000207">
    <property type="protein sequence ID" value="MDO6575103.1"/>
    <property type="molecule type" value="Genomic_DNA"/>
</dbReference>
<dbReference type="Proteomes" id="UP001170310">
    <property type="component" value="Unassembled WGS sequence"/>
</dbReference>
<feature type="non-terminal residue" evidence="2">
    <location>
        <position position="98"/>
    </location>
</feature>
<sequence length="98" mass="10816">AKSNLISSSLLLSLTYGLSLAVLAAVSLATLPFDLFSALHFWQFAGVAAVIAFSIALQPLMMWLRIERRADCYFYLVVCQCLTQVGLTLWGLQQGWAM</sequence>
<evidence type="ECO:0000313" key="3">
    <source>
        <dbReference type="Proteomes" id="UP001170310"/>
    </source>
</evidence>
<keyword evidence="1" id="KW-1133">Transmembrane helix</keyword>
<protein>
    <recommendedName>
        <fullName evidence="4">MFS transporter</fullName>
    </recommendedName>
</protein>
<evidence type="ECO:0008006" key="4">
    <source>
        <dbReference type="Google" id="ProtNLM"/>
    </source>
</evidence>
<evidence type="ECO:0000313" key="2">
    <source>
        <dbReference type="EMBL" id="MDO6575103.1"/>
    </source>
</evidence>
<accession>A0AAW7YUQ7</accession>
<feature type="non-terminal residue" evidence="2">
    <location>
        <position position="1"/>
    </location>
</feature>
<keyword evidence="1" id="KW-0472">Membrane</keyword>